<dbReference type="EMBL" id="FMXO01000018">
    <property type="protein sequence ID" value="SDB56933.1"/>
    <property type="molecule type" value="Genomic_DNA"/>
</dbReference>
<reference evidence="3 4" key="1">
    <citation type="submission" date="2016-10" db="EMBL/GenBank/DDBJ databases">
        <authorList>
            <person name="de Groot N.N."/>
        </authorList>
    </citation>
    <scope>NUCLEOTIDE SEQUENCE [LARGE SCALE GENOMIC DNA]</scope>
    <source>
        <strain evidence="3 4">ASO4-2</strain>
    </source>
</reference>
<dbReference type="GO" id="GO:0003755">
    <property type="term" value="F:peptidyl-prolyl cis-trans isomerase activity"/>
    <property type="evidence" value="ECO:0007669"/>
    <property type="project" value="InterPro"/>
</dbReference>
<evidence type="ECO:0000259" key="2">
    <source>
        <dbReference type="Pfam" id="PF08241"/>
    </source>
</evidence>
<evidence type="ECO:0000256" key="1">
    <source>
        <dbReference type="SAM" id="MobiDB-lite"/>
    </source>
</evidence>
<dbReference type="InterPro" id="IPR013216">
    <property type="entry name" value="Methyltransf_11"/>
</dbReference>
<sequence>MELAWQSREARHRERYLSRRINLWRDIFPPRMREALLNRETGGIVRLEYGAGEAVPGYDPKLVHRVPRSQFARQEIRGRVISPLKGRHYPKGMLGSLPGVFPQNCLPGRIIDLDDATMTVDLNHPLARYNLSVQAKILDVADKVTETGGRLTCWMEEWADNGPGMQARHQSQPTQFGIPDGMRRKDETDDGRFYREPRMVGHLDSQASEFLKGLYADALPEQAKVLDLMSSMQSHMPDNPALHVTGLGMNAAEMSANPRLAEQLVHDLNADPVLPFADGSFDAVVCSLSIEYLVRPQEVLNECARVLRPGGKLLVGFSNRWFPDKAMSMWMDLHEFERMGLVLDYFLGTQAFQDLQTVSIRNWWRPEDDPHINTTSTSDPVYVVMGTKS</sequence>
<keyword evidence="3" id="KW-0489">Methyltransferase</keyword>
<evidence type="ECO:0000313" key="4">
    <source>
        <dbReference type="Proteomes" id="UP000198771"/>
    </source>
</evidence>
<keyword evidence="4" id="KW-1185">Reference proteome</keyword>
<gene>
    <name evidence="3" type="ORF">SAMN05660653_02853</name>
</gene>
<proteinExistence type="predicted"/>
<dbReference type="InterPro" id="IPR029063">
    <property type="entry name" value="SAM-dependent_MTases_sf"/>
</dbReference>
<feature type="region of interest" description="Disordered" evidence="1">
    <location>
        <begin position="163"/>
        <end position="187"/>
    </location>
</feature>
<dbReference type="Gene3D" id="3.40.50.150">
    <property type="entry name" value="Vaccinia Virus protein VP39"/>
    <property type="match status" value="1"/>
</dbReference>
<keyword evidence="3" id="KW-0808">Transferase</keyword>
<dbReference type="Pfam" id="PF08241">
    <property type="entry name" value="Methyltransf_11"/>
    <property type="match status" value="1"/>
</dbReference>
<dbReference type="SUPFAM" id="SSF54534">
    <property type="entry name" value="FKBP-like"/>
    <property type="match status" value="1"/>
</dbReference>
<dbReference type="Proteomes" id="UP000198771">
    <property type="component" value="Unassembled WGS sequence"/>
</dbReference>
<name>A0A1G6EHH0_9BACT</name>
<dbReference type="GO" id="GO:0032259">
    <property type="term" value="P:methylation"/>
    <property type="evidence" value="ECO:0007669"/>
    <property type="project" value="UniProtKB-KW"/>
</dbReference>
<dbReference type="STRING" id="617002.SAMN05660653_02853"/>
<protein>
    <submittedName>
        <fullName evidence="3">Methyltransferase domain-containing protein</fullName>
    </submittedName>
</protein>
<organism evidence="3 4">
    <name type="scientific">Desulfonatronum thiosulfatophilum</name>
    <dbReference type="NCBI Taxonomy" id="617002"/>
    <lineage>
        <taxon>Bacteria</taxon>
        <taxon>Pseudomonadati</taxon>
        <taxon>Thermodesulfobacteriota</taxon>
        <taxon>Desulfovibrionia</taxon>
        <taxon>Desulfovibrionales</taxon>
        <taxon>Desulfonatronaceae</taxon>
        <taxon>Desulfonatronum</taxon>
    </lineage>
</organism>
<feature type="domain" description="Methyltransferase type 11" evidence="2">
    <location>
        <begin position="243"/>
        <end position="315"/>
    </location>
</feature>
<dbReference type="Gene3D" id="3.10.50.40">
    <property type="match status" value="1"/>
</dbReference>
<dbReference type="AlphaFoldDB" id="A0A1G6EHH0"/>
<dbReference type="PANTHER" id="PTHR43036">
    <property type="entry name" value="OSJNBB0011N17.9 PROTEIN"/>
    <property type="match status" value="1"/>
</dbReference>
<evidence type="ECO:0000313" key="3">
    <source>
        <dbReference type="EMBL" id="SDB56933.1"/>
    </source>
</evidence>
<dbReference type="GO" id="GO:0008757">
    <property type="term" value="F:S-adenosylmethionine-dependent methyltransferase activity"/>
    <property type="evidence" value="ECO:0007669"/>
    <property type="project" value="InterPro"/>
</dbReference>
<dbReference type="SUPFAM" id="SSF53335">
    <property type="entry name" value="S-adenosyl-L-methionine-dependent methyltransferases"/>
    <property type="match status" value="1"/>
</dbReference>
<accession>A0A1G6EHH0</accession>
<dbReference type="CDD" id="cd02440">
    <property type="entry name" value="AdoMet_MTases"/>
    <property type="match status" value="1"/>
</dbReference>
<dbReference type="PANTHER" id="PTHR43036:SF2">
    <property type="entry name" value="OS04G0481300 PROTEIN"/>
    <property type="match status" value="1"/>
</dbReference>
<dbReference type="InterPro" id="IPR046357">
    <property type="entry name" value="PPIase_dom_sf"/>
</dbReference>